<evidence type="ECO:0000313" key="3">
    <source>
        <dbReference type="Proteomes" id="UP001172155"/>
    </source>
</evidence>
<gene>
    <name evidence="2" type="ORF">B0T18DRAFT_289047</name>
</gene>
<evidence type="ECO:0000259" key="1">
    <source>
        <dbReference type="Pfam" id="PF12680"/>
    </source>
</evidence>
<dbReference type="Proteomes" id="UP001172155">
    <property type="component" value="Unassembled WGS sequence"/>
</dbReference>
<accession>A0AA40K1Y8</accession>
<dbReference type="PANTHER" id="PTHR39598">
    <property type="entry name" value="AUSTINOL SYNTHESIS PROTEIN F-RELATED"/>
    <property type="match status" value="1"/>
</dbReference>
<dbReference type="Gene3D" id="3.10.450.50">
    <property type="match status" value="1"/>
</dbReference>
<dbReference type="PANTHER" id="PTHR39598:SF1">
    <property type="entry name" value="AUSTINOID BIOSYNTHESIS CLUSTERS PROTEIN F-RELATED"/>
    <property type="match status" value="1"/>
</dbReference>
<evidence type="ECO:0000313" key="2">
    <source>
        <dbReference type="EMBL" id="KAK0742682.1"/>
    </source>
</evidence>
<comment type="caution">
    <text evidence="2">The sequence shown here is derived from an EMBL/GenBank/DDBJ whole genome shotgun (WGS) entry which is preliminary data.</text>
</comment>
<organism evidence="2 3">
    <name type="scientific">Schizothecium vesticola</name>
    <dbReference type="NCBI Taxonomy" id="314040"/>
    <lineage>
        <taxon>Eukaryota</taxon>
        <taxon>Fungi</taxon>
        <taxon>Dikarya</taxon>
        <taxon>Ascomycota</taxon>
        <taxon>Pezizomycotina</taxon>
        <taxon>Sordariomycetes</taxon>
        <taxon>Sordariomycetidae</taxon>
        <taxon>Sordariales</taxon>
        <taxon>Schizotheciaceae</taxon>
        <taxon>Schizothecium</taxon>
    </lineage>
</organism>
<dbReference type="SUPFAM" id="SSF54427">
    <property type="entry name" value="NTF2-like"/>
    <property type="match status" value="1"/>
</dbReference>
<sequence>TRLLTVSSLLRGYSSLSLPTLLAPLADDFTHRVLPSSLHVPPHDLDAFVAHARSMFSIFREFEMIPVEVFEDAEQDAVVVFAKMEGTTKEGEKWENECVMLVRLTGDGEGVKEVVEFVDSKKAGEMRGRFRP</sequence>
<dbReference type="Pfam" id="PF12680">
    <property type="entry name" value="SnoaL_2"/>
    <property type="match status" value="1"/>
</dbReference>
<feature type="non-terminal residue" evidence="2">
    <location>
        <position position="132"/>
    </location>
</feature>
<proteinExistence type="predicted"/>
<name>A0AA40K1Y8_9PEZI</name>
<reference evidence="2" key="1">
    <citation type="submission" date="2023-06" db="EMBL/GenBank/DDBJ databases">
        <title>Genome-scale phylogeny and comparative genomics of the fungal order Sordariales.</title>
        <authorList>
            <consortium name="Lawrence Berkeley National Laboratory"/>
            <person name="Hensen N."/>
            <person name="Bonometti L."/>
            <person name="Westerberg I."/>
            <person name="Brannstrom I.O."/>
            <person name="Guillou S."/>
            <person name="Cros-Aarteil S."/>
            <person name="Calhoun S."/>
            <person name="Haridas S."/>
            <person name="Kuo A."/>
            <person name="Mondo S."/>
            <person name="Pangilinan J."/>
            <person name="Riley R."/>
            <person name="LaButti K."/>
            <person name="Andreopoulos B."/>
            <person name="Lipzen A."/>
            <person name="Chen C."/>
            <person name="Yanf M."/>
            <person name="Daum C."/>
            <person name="Ng V."/>
            <person name="Clum A."/>
            <person name="Steindorff A."/>
            <person name="Ohm R."/>
            <person name="Martin F."/>
            <person name="Silar P."/>
            <person name="Natvig D."/>
            <person name="Lalanne C."/>
            <person name="Gautier V."/>
            <person name="Ament-velasquez S.L."/>
            <person name="Kruys A."/>
            <person name="Hutchinson M.I."/>
            <person name="Powell A.J."/>
            <person name="Barry K."/>
            <person name="Miller A.N."/>
            <person name="Grigoriev I.V."/>
            <person name="Debuchy R."/>
            <person name="Gladieux P."/>
            <person name="Thoren M.H."/>
            <person name="Johannesson H."/>
        </authorList>
    </citation>
    <scope>NUCLEOTIDE SEQUENCE</scope>
    <source>
        <strain evidence="2">SMH3187-1</strain>
    </source>
</reference>
<keyword evidence="3" id="KW-1185">Reference proteome</keyword>
<protein>
    <recommendedName>
        <fullName evidence="1">SnoaL-like domain-containing protein</fullName>
    </recommendedName>
</protein>
<feature type="domain" description="SnoaL-like" evidence="1">
    <location>
        <begin position="15"/>
        <end position="108"/>
    </location>
</feature>
<dbReference type="AlphaFoldDB" id="A0AA40K1Y8"/>
<dbReference type="InterPro" id="IPR037401">
    <property type="entry name" value="SnoaL-like"/>
</dbReference>
<dbReference type="InterPro" id="IPR050977">
    <property type="entry name" value="Fungal_Meroterpenoid_Isomerase"/>
</dbReference>
<dbReference type="EMBL" id="JAUKUD010000005">
    <property type="protein sequence ID" value="KAK0742682.1"/>
    <property type="molecule type" value="Genomic_DNA"/>
</dbReference>
<dbReference type="InterPro" id="IPR032710">
    <property type="entry name" value="NTF2-like_dom_sf"/>
</dbReference>
<feature type="non-terminal residue" evidence="2">
    <location>
        <position position="1"/>
    </location>
</feature>